<dbReference type="EMBL" id="JAVDXW010000001">
    <property type="protein sequence ID" value="MDR7299974.1"/>
    <property type="molecule type" value="Genomic_DNA"/>
</dbReference>
<evidence type="ECO:0000313" key="1">
    <source>
        <dbReference type="EMBL" id="MDR7299974.1"/>
    </source>
</evidence>
<gene>
    <name evidence="1" type="ORF">JOF55_000155</name>
</gene>
<protein>
    <submittedName>
        <fullName evidence="1">Uncharacterized protein</fullName>
    </submittedName>
</protein>
<evidence type="ECO:0000313" key="2">
    <source>
        <dbReference type="Proteomes" id="UP001180845"/>
    </source>
</evidence>
<accession>A0AAE3ZAL3</accession>
<sequence>MAGDQHGPDRWEPPTGRVLFRSRVTGGLATLFSGQISLRLHLPMVA</sequence>
<reference evidence="1" key="1">
    <citation type="submission" date="2023-07" db="EMBL/GenBank/DDBJ databases">
        <title>Sequencing the genomes of 1000 actinobacteria strains.</title>
        <authorList>
            <person name="Klenk H.-P."/>
        </authorList>
    </citation>
    <scope>NUCLEOTIDE SEQUENCE</scope>
    <source>
        <strain evidence="1">DSM 45977</strain>
    </source>
</reference>
<dbReference type="AlphaFoldDB" id="A0AAE3ZAL3"/>
<comment type="caution">
    <text evidence="1">The sequence shown here is derived from an EMBL/GenBank/DDBJ whole genome shotgun (WGS) entry which is preliminary data.</text>
</comment>
<keyword evidence="2" id="KW-1185">Reference proteome</keyword>
<organism evidence="1 2">
    <name type="scientific">Haloactinomyces albus</name>
    <dbReference type="NCBI Taxonomy" id="1352928"/>
    <lineage>
        <taxon>Bacteria</taxon>
        <taxon>Bacillati</taxon>
        <taxon>Actinomycetota</taxon>
        <taxon>Actinomycetes</taxon>
        <taxon>Actinopolysporales</taxon>
        <taxon>Actinopolysporaceae</taxon>
        <taxon>Haloactinomyces</taxon>
    </lineage>
</organism>
<proteinExistence type="predicted"/>
<dbReference type="Proteomes" id="UP001180845">
    <property type="component" value="Unassembled WGS sequence"/>
</dbReference>
<name>A0AAE3ZAL3_9ACTN</name>